<keyword evidence="5 6" id="KW-0472">Membrane</keyword>
<accession>A0A1F6AJP3</accession>
<protein>
    <recommendedName>
        <fullName evidence="9">Polysaccharide biosynthesis protein C-terminal domain-containing protein</fullName>
    </recommendedName>
</protein>
<feature type="transmembrane region" description="Helical" evidence="6">
    <location>
        <begin position="238"/>
        <end position="265"/>
    </location>
</feature>
<sequence length="397" mass="43687">MVGGHGFANIGAYFYHLFMGRLLIPSDYGALQSLISLSNILSVPTVTLNTVVAKFVSTYVGKGEKEMISSLYYQLRKFLFIFLIIGGALFLLFSNPIMKFLHLENWVNVLILDLALFLGLINFLNRATLQGLSLFVPLTITQFIEAFGKLIFGVVAVLAGLRVPGAFGAFVLVVFISYGYMVTVLHKKLGKPSYRPLPIRAMGRYAIPSALMTIGVTALYNTDVILVRHFLSAYEAGLYAALSVLGKIIFFGTAPVVTTMFPLVSEAHARGERYHRIFLLSLMFLVAIAGSVTLLFTILPTFMMKLLIGSQYLDAAVYLAPFSLFLSLCAVIYLFVNFFLSIHRTRAVYVVVAGAIVQAVALSLFHPDISTVITISLSVTTLLTVILSFYYISVARS</sequence>
<feature type="transmembrane region" description="Helical" evidence="6">
    <location>
        <begin position="75"/>
        <end position="94"/>
    </location>
</feature>
<dbReference type="Proteomes" id="UP000178759">
    <property type="component" value="Unassembled WGS sequence"/>
</dbReference>
<evidence type="ECO:0000256" key="3">
    <source>
        <dbReference type="ARBA" id="ARBA00022692"/>
    </source>
</evidence>
<feature type="transmembrane region" description="Helical" evidence="6">
    <location>
        <begin position="372"/>
        <end position="392"/>
    </location>
</feature>
<feature type="transmembrane region" description="Helical" evidence="6">
    <location>
        <begin position="106"/>
        <end position="125"/>
    </location>
</feature>
<evidence type="ECO:0000256" key="2">
    <source>
        <dbReference type="ARBA" id="ARBA00022475"/>
    </source>
</evidence>
<feature type="transmembrane region" description="Helical" evidence="6">
    <location>
        <begin position="277"/>
        <end position="303"/>
    </location>
</feature>
<feature type="transmembrane region" description="Helical" evidence="6">
    <location>
        <begin position="347"/>
        <end position="366"/>
    </location>
</feature>
<name>A0A1F6AJP3_9BACT</name>
<evidence type="ECO:0000313" key="7">
    <source>
        <dbReference type="EMBL" id="OGG24477.1"/>
    </source>
</evidence>
<dbReference type="AlphaFoldDB" id="A0A1F6AJP3"/>
<evidence type="ECO:0008006" key="9">
    <source>
        <dbReference type="Google" id="ProtNLM"/>
    </source>
</evidence>
<dbReference type="STRING" id="1798392.A3A79_04815"/>
<reference evidence="7 8" key="1">
    <citation type="journal article" date="2016" name="Nat. Commun.">
        <title>Thousands of microbial genomes shed light on interconnected biogeochemical processes in an aquifer system.</title>
        <authorList>
            <person name="Anantharaman K."/>
            <person name="Brown C.T."/>
            <person name="Hug L.A."/>
            <person name="Sharon I."/>
            <person name="Castelle C.J."/>
            <person name="Probst A.J."/>
            <person name="Thomas B.C."/>
            <person name="Singh A."/>
            <person name="Wilkins M.J."/>
            <person name="Karaoz U."/>
            <person name="Brodie E.L."/>
            <person name="Williams K.H."/>
            <person name="Hubbard S.S."/>
            <person name="Banfield J.F."/>
        </authorList>
    </citation>
    <scope>NUCLEOTIDE SEQUENCE [LARGE SCALE GENOMIC DNA]</scope>
</reference>
<evidence type="ECO:0000256" key="5">
    <source>
        <dbReference type="ARBA" id="ARBA00023136"/>
    </source>
</evidence>
<evidence type="ECO:0000313" key="8">
    <source>
        <dbReference type="Proteomes" id="UP000178759"/>
    </source>
</evidence>
<dbReference type="InterPro" id="IPR050833">
    <property type="entry name" value="Poly_Biosynth_Transport"/>
</dbReference>
<feature type="transmembrane region" description="Helical" evidence="6">
    <location>
        <begin position="205"/>
        <end position="226"/>
    </location>
</feature>
<keyword evidence="4 6" id="KW-1133">Transmembrane helix</keyword>
<dbReference type="PANTHER" id="PTHR30250">
    <property type="entry name" value="PST FAMILY PREDICTED COLANIC ACID TRANSPORTER"/>
    <property type="match status" value="1"/>
</dbReference>
<keyword evidence="3 6" id="KW-0812">Transmembrane</keyword>
<evidence type="ECO:0000256" key="4">
    <source>
        <dbReference type="ARBA" id="ARBA00022989"/>
    </source>
</evidence>
<feature type="transmembrane region" description="Helical" evidence="6">
    <location>
        <begin position="165"/>
        <end position="185"/>
    </location>
</feature>
<dbReference type="GO" id="GO:0005886">
    <property type="term" value="C:plasma membrane"/>
    <property type="evidence" value="ECO:0007669"/>
    <property type="project" value="UniProtKB-SubCell"/>
</dbReference>
<dbReference type="PANTHER" id="PTHR30250:SF28">
    <property type="entry name" value="POLYSACCHARIDE BIOSYNTHESIS PROTEIN"/>
    <property type="match status" value="1"/>
</dbReference>
<comment type="caution">
    <text evidence="7">The sequence shown here is derived from an EMBL/GenBank/DDBJ whole genome shotgun (WGS) entry which is preliminary data.</text>
</comment>
<organism evidence="7 8">
    <name type="scientific">Candidatus Gottesmanbacteria bacterium RIFCSPLOWO2_01_FULL_43_11b</name>
    <dbReference type="NCBI Taxonomy" id="1798392"/>
    <lineage>
        <taxon>Bacteria</taxon>
        <taxon>Candidatus Gottesmaniibacteriota</taxon>
    </lineage>
</organism>
<feature type="transmembrane region" description="Helical" evidence="6">
    <location>
        <begin position="132"/>
        <end position="159"/>
    </location>
</feature>
<dbReference type="EMBL" id="MFJV01000001">
    <property type="protein sequence ID" value="OGG24477.1"/>
    <property type="molecule type" value="Genomic_DNA"/>
</dbReference>
<evidence type="ECO:0000256" key="1">
    <source>
        <dbReference type="ARBA" id="ARBA00004651"/>
    </source>
</evidence>
<comment type="subcellular location">
    <subcellularLocation>
        <location evidence="1">Cell membrane</location>
        <topology evidence="1">Multi-pass membrane protein</topology>
    </subcellularLocation>
</comment>
<gene>
    <name evidence="7" type="ORF">A3A79_04815</name>
</gene>
<feature type="transmembrane region" description="Helical" evidence="6">
    <location>
        <begin position="315"/>
        <end position="340"/>
    </location>
</feature>
<proteinExistence type="predicted"/>
<evidence type="ECO:0000256" key="6">
    <source>
        <dbReference type="SAM" id="Phobius"/>
    </source>
</evidence>
<keyword evidence="2" id="KW-1003">Cell membrane</keyword>